<dbReference type="Proteomes" id="UP000186455">
    <property type="component" value="Unassembled WGS sequence"/>
</dbReference>
<dbReference type="InterPro" id="IPR036162">
    <property type="entry name" value="Resolvase-like_N_sf"/>
</dbReference>
<proteinExistence type="predicted"/>
<dbReference type="STRING" id="1048205.AB852_00840"/>
<evidence type="ECO:0000313" key="4">
    <source>
        <dbReference type="EMBL" id="OKH95438.1"/>
    </source>
</evidence>
<gene>
    <name evidence="4" type="ORF">AB852_00840</name>
</gene>
<organism evidence="4 5">
    <name type="scientific">Streptomyces uncialis</name>
    <dbReference type="NCBI Taxonomy" id="1048205"/>
    <lineage>
        <taxon>Bacteria</taxon>
        <taxon>Bacillati</taxon>
        <taxon>Actinomycetota</taxon>
        <taxon>Actinomycetes</taxon>
        <taxon>Kitasatosporales</taxon>
        <taxon>Streptomycetaceae</taxon>
        <taxon>Streptomyces</taxon>
    </lineage>
</organism>
<evidence type="ECO:0000256" key="1">
    <source>
        <dbReference type="ARBA" id="ARBA00023125"/>
    </source>
</evidence>
<evidence type="ECO:0000259" key="3">
    <source>
        <dbReference type="PROSITE" id="PS51737"/>
    </source>
</evidence>
<keyword evidence="1" id="KW-0238">DNA-binding</keyword>
<keyword evidence="2" id="KW-0233">DNA recombination</keyword>
<dbReference type="PANTHER" id="PTHR30461">
    <property type="entry name" value="DNA-INVERTASE FROM LAMBDOID PROPHAGE"/>
    <property type="match status" value="1"/>
</dbReference>
<reference evidence="4 5" key="1">
    <citation type="submission" date="2015-06" db="EMBL/GenBank/DDBJ databases">
        <title>Cloning and characterization of the uncialamcin biosynthetic gene cluster.</title>
        <authorList>
            <person name="Yan X."/>
            <person name="Huang T."/>
            <person name="Ge H."/>
            <person name="Shen B."/>
        </authorList>
    </citation>
    <scope>NUCLEOTIDE SEQUENCE [LARGE SCALE GENOMIC DNA]</scope>
    <source>
        <strain evidence="4 5">DCA2648</strain>
    </source>
</reference>
<sequence length="540" mass="61108">MSRPTTEIAIPPAIGVTWTAAEVKELEDLQAREDLLPPDAPRALLSIRLSVLTEETTSPVRQELDLRRMALDRRCRVAGVARDLNVSATKVPPWKRKALGDWIQNRAPEFDVILFWKLDRFVRRISDLHLMIEWCKTFKKDLAAVKDPIDLSSPMGEMMVTMIAGMARIEAANTGIRLESLWQYARTVERWVIGRIIYGYASEDTPDGKRLVVDSFKYRVLHWIKAMLQRRRALNNICIILNRAQVPSPGGGKWAPGNLKNVLTNPALMGYRTRREPGMPTNQPPFILYGPDGEPIRVAPGVFTPAEFSEVQELLRLRAKNTGGKPTAGRSKRTKFLGVIKCGFCGAVENMYQHITKKKRKDGTYRISGNKMRCQSATKLGICGGPTFDPEDTYGALTSTVLDQIGAMEVIHREYARGSENLMKKKELEASIKYHMKELAPGGSYSVGGFIESEARRTLASIGDQLSRIDPVSLEDRWIYASKGVTYQQHWEREGLHQMESDLIRAGITFVMYEDRAELLIPEDVKQRLVVKDDYFKKRV</sequence>
<keyword evidence="5" id="KW-1185">Reference proteome</keyword>
<name>A0A1Q4VC80_9ACTN</name>
<dbReference type="SUPFAM" id="SSF53041">
    <property type="entry name" value="Resolvase-like"/>
    <property type="match status" value="1"/>
</dbReference>
<dbReference type="Pfam" id="PF07508">
    <property type="entry name" value="Recombinase"/>
    <property type="match status" value="1"/>
</dbReference>
<comment type="caution">
    <text evidence="4">The sequence shown here is derived from an EMBL/GenBank/DDBJ whole genome shotgun (WGS) entry which is preliminary data.</text>
</comment>
<dbReference type="SMART" id="SM00857">
    <property type="entry name" value="Resolvase"/>
    <property type="match status" value="1"/>
</dbReference>
<dbReference type="AlphaFoldDB" id="A0A1Q4VC80"/>
<feature type="domain" description="Recombinase" evidence="3">
    <location>
        <begin position="197"/>
        <end position="321"/>
    </location>
</feature>
<dbReference type="GO" id="GO:0000150">
    <property type="term" value="F:DNA strand exchange activity"/>
    <property type="evidence" value="ECO:0007669"/>
    <property type="project" value="InterPro"/>
</dbReference>
<evidence type="ECO:0000313" key="5">
    <source>
        <dbReference type="Proteomes" id="UP000186455"/>
    </source>
</evidence>
<dbReference type="RefSeq" id="WP_073785209.1">
    <property type="nucleotide sequence ID" value="NZ_LFBV01000001.1"/>
</dbReference>
<dbReference type="CDD" id="cd00338">
    <property type="entry name" value="Ser_Recombinase"/>
    <property type="match status" value="1"/>
</dbReference>
<dbReference type="Gene3D" id="3.90.1750.20">
    <property type="entry name" value="Putative Large Serine Recombinase, Chain B, Domain 2"/>
    <property type="match status" value="1"/>
</dbReference>
<dbReference type="PANTHER" id="PTHR30461:SF2">
    <property type="entry name" value="SERINE RECOMBINASE PINE-RELATED"/>
    <property type="match status" value="1"/>
</dbReference>
<dbReference type="PROSITE" id="PS51737">
    <property type="entry name" value="RECOMBINASE_DNA_BIND"/>
    <property type="match status" value="1"/>
</dbReference>
<dbReference type="Pfam" id="PF00239">
    <property type="entry name" value="Resolvase"/>
    <property type="match status" value="1"/>
</dbReference>
<dbReference type="InterPro" id="IPR011109">
    <property type="entry name" value="DNA_bind_recombinase_dom"/>
</dbReference>
<dbReference type="Gene3D" id="3.40.50.1390">
    <property type="entry name" value="Resolvase, N-terminal catalytic domain"/>
    <property type="match status" value="1"/>
</dbReference>
<dbReference type="InterPro" id="IPR050639">
    <property type="entry name" value="SSR_resolvase"/>
</dbReference>
<dbReference type="InterPro" id="IPR006119">
    <property type="entry name" value="Resolv_N"/>
</dbReference>
<dbReference type="EMBL" id="LFBV01000001">
    <property type="protein sequence ID" value="OKH95438.1"/>
    <property type="molecule type" value="Genomic_DNA"/>
</dbReference>
<protein>
    <recommendedName>
        <fullName evidence="3">Recombinase domain-containing protein</fullName>
    </recommendedName>
</protein>
<evidence type="ECO:0000256" key="2">
    <source>
        <dbReference type="ARBA" id="ARBA00023172"/>
    </source>
</evidence>
<accession>A0A1Q4VC80</accession>
<dbReference type="InterPro" id="IPR038109">
    <property type="entry name" value="DNA_bind_recomb_sf"/>
</dbReference>
<dbReference type="GO" id="GO:0003677">
    <property type="term" value="F:DNA binding"/>
    <property type="evidence" value="ECO:0007669"/>
    <property type="project" value="UniProtKB-KW"/>
</dbReference>